<dbReference type="InterPro" id="IPR011754">
    <property type="entry name" value="Mxa_paralog_2268"/>
</dbReference>
<dbReference type="EMBL" id="CP000113">
    <property type="protein sequence ID" value="ABF90476.1"/>
    <property type="molecule type" value="Genomic_DNA"/>
</dbReference>
<evidence type="ECO:0000313" key="2">
    <source>
        <dbReference type="EMBL" id="ABF90476.1"/>
    </source>
</evidence>
<dbReference type="RefSeq" id="WP_011551351.1">
    <property type="nucleotide sequence ID" value="NC_008095.1"/>
</dbReference>
<evidence type="ECO:0008006" key="4">
    <source>
        <dbReference type="Google" id="ProtNLM"/>
    </source>
</evidence>
<dbReference type="STRING" id="246197.MXAN_1232"/>
<keyword evidence="1" id="KW-0732">Signal</keyword>
<organism evidence="2 3">
    <name type="scientific">Myxococcus xanthus (strain DK1622)</name>
    <dbReference type="NCBI Taxonomy" id="246197"/>
    <lineage>
        <taxon>Bacteria</taxon>
        <taxon>Pseudomonadati</taxon>
        <taxon>Myxococcota</taxon>
        <taxon>Myxococcia</taxon>
        <taxon>Myxococcales</taxon>
        <taxon>Cystobacterineae</taxon>
        <taxon>Myxococcaceae</taxon>
        <taxon>Myxococcus</taxon>
    </lineage>
</organism>
<evidence type="ECO:0000256" key="1">
    <source>
        <dbReference type="SAM" id="SignalP"/>
    </source>
</evidence>
<dbReference type="OrthoDB" id="5511154at2"/>
<dbReference type="Pfam" id="PF09544">
    <property type="entry name" value="DUF2381"/>
    <property type="match status" value="2"/>
</dbReference>
<dbReference type="KEGG" id="mxa:MXAN_1232"/>
<name>Q1DCY2_MYXXD</name>
<accession>Q1DCY2</accession>
<gene>
    <name evidence="2" type="ordered locus">MXAN_1232</name>
</gene>
<dbReference type="AlphaFoldDB" id="Q1DCY2"/>
<protein>
    <recommendedName>
        <fullName evidence="4">DUF2381 family protein</fullName>
    </recommendedName>
</protein>
<dbReference type="HOGENOM" id="CLU_969186_0_0_7"/>
<evidence type="ECO:0000313" key="3">
    <source>
        <dbReference type="Proteomes" id="UP000002402"/>
    </source>
</evidence>
<keyword evidence="3" id="KW-1185">Reference proteome</keyword>
<feature type="chain" id="PRO_5004188405" description="DUF2381 family protein" evidence="1">
    <location>
        <begin position="24"/>
        <end position="287"/>
    </location>
</feature>
<reference evidence="2 3" key="1">
    <citation type="journal article" date="2006" name="Proc. Natl. Acad. Sci. U.S.A.">
        <title>Evolution of sensory complexity recorded in a myxobacterial genome.</title>
        <authorList>
            <person name="Goldman B.S."/>
            <person name="Nierman W.C."/>
            <person name="Kaiser D."/>
            <person name="Slater S.C."/>
            <person name="Durkin A.S."/>
            <person name="Eisen J.A."/>
            <person name="Ronning C.M."/>
            <person name="Barbazuk W.B."/>
            <person name="Blanchard M."/>
            <person name="Field C."/>
            <person name="Halling C."/>
            <person name="Hinkle G."/>
            <person name="Iartchuk O."/>
            <person name="Kim H.S."/>
            <person name="Mackenzie C."/>
            <person name="Madupu R."/>
            <person name="Miller N."/>
            <person name="Shvartsbeyn A."/>
            <person name="Sullivan S.A."/>
            <person name="Vaudin M."/>
            <person name="Wiegand R."/>
            <person name="Kaplan H.B."/>
        </authorList>
    </citation>
    <scope>NUCLEOTIDE SEQUENCE [LARGE SCALE GENOMIC DNA]</scope>
    <source>
        <strain evidence="3">DK1622</strain>
    </source>
</reference>
<dbReference type="NCBIfam" id="TIGR02268">
    <property type="entry name" value="Myxococcus xanthus paralogous family TIGR02268"/>
    <property type="match status" value="1"/>
</dbReference>
<dbReference type="EnsemblBacteria" id="ABF90476">
    <property type="protein sequence ID" value="ABF90476"/>
    <property type="gene ID" value="MXAN_1232"/>
</dbReference>
<proteinExistence type="predicted"/>
<dbReference type="GeneID" id="41364682"/>
<feature type="signal peptide" evidence="1">
    <location>
        <begin position="1"/>
        <end position="23"/>
    </location>
</feature>
<dbReference type="Proteomes" id="UP000002402">
    <property type="component" value="Chromosome"/>
</dbReference>
<sequence>MSQPARLVLTLVLVWGTATPVAAAQVERAVRKRSVVVATNPTDALPVVRVARDTPTVLLFPAPINRKTLTFDESRIHVLDAGERSVIVQPVADLAEGERYEVGVFFADGRAPARAAFSLVTDPAEVDIQINVQRPELAGATCPVDEPRAPSPEDFVLLGLVDKEGVSATPIKRSRDATQGISVVSAIAYRGNGWVLVDADIRNEAGHSPWTPRVATLTGRVGLPLKARIVQVDSGAIPAGGYGRVLIATETSQLSASPVFTLEIVGDGRTLTLPNVRLPKAASARAP</sequence>